<keyword evidence="1" id="KW-1133">Transmembrane helix</keyword>
<feature type="transmembrane region" description="Helical" evidence="1">
    <location>
        <begin position="72"/>
        <end position="94"/>
    </location>
</feature>
<evidence type="ECO:0000313" key="2">
    <source>
        <dbReference type="EMBL" id="GAA0037047.1"/>
    </source>
</evidence>
<feature type="transmembrane region" description="Helical" evidence="1">
    <location>
        <begin position="114"/>
        <end position="135"/>
    </location>
</feature>
<name>A0ABP3CB28_9MICO</name>
<dbReference type="Pfam" id="PF06772">
    <property type="entry name" value="LtrA"/>
    <property type="match status" value="1"/>
</dbReference>
<sequence>MAVLTLIATAALWWIYFWPPHHRSIRGLRNSLAYGYGHYFIFAAAGAFSAGIEAEIAVITDHSKLEPPFASFAYTIPIAVFILGVWAIAIRPNADRVVNIVVPLGGLRVLIDPLIPVPFALTSVILIGIVVVLVWRPPLPDPDDEPAEVLVD</sequence>
<keyword evidence="3" id="KW-1185">Reference proteome</keyword>
<comment type="caution">
    <text evidence="2">The sequence shown here is derived from an EMBL/GenBank/DDBJ whole genome shotgun (WGS) entry which is preliminary data.</text>
</comment>
<gene>
    <name evidence="2" type="ORF">NCCP602_30080</name>
</gene>
<organism evidence="2 3">
    <name type="scientific">Brevibacterium metallidurans</name>
    <dbReference type="NCBI Taxonomy" id="1482676"/>
    <lineage>
        <taxon>Bacteria</taxon>
        <taxon>Bacillati</taxon>
        <taxon>Actinomycetota</taxon>
        <taxon>Actinomycetes</taxon>
        <taxon>Micrococcales</taxon>
        <taxon>Brevibacteriaceae</taxon>
        <taxon>Brevibacterium</taxon>
    </lineage>
</organism>
<keyword evidence="1" id="KW-0812">Transmembrane</keyword>
<feature type="transmembrane region" description="Helical" evidence="1">
    <location>
        <begin position="39"/>
        <end position="60"/>
    </location>
</feature>
<reference evidence="2 3" key="1">
    <citation type="submission" date="2024-01" db="EMBL/GenBank/DDBJ databases">
        <title>Characterization of antibiotic resistant novel bacterial strains and their environmental applications.</title>
        <authorList>
            <person name="Manzoor S."/>
            <person name="Abbas S."/>
            <person name="Arshad M."/>
            <person name="Ahmed I."/>
        </authorList>
    </citation>
    <scope>NUCLEOTIDE SEQUENCE [LARGE SCALE GENOMIC DNA]</scope>
    <source>
        <strain evidence="2 3">NCCP-602</strain>
    </source>
</reference>
<dbReference type="InterPro" id="IPR010640">
    <property type="entry name" value="Low_temperature_requirement_A"/>
</dbReference>
<dbReference type="EMBL" id="BAAAAF010000015">
    <property type="protein sequence ID" value="GAA0037047.1"/>
    <property type="molecule type" value="Genomic_DNA"/>
</dbReference>
<evidence type="ECO:0000313" key="3">
    <source>
        <dbReference type="Proteomes" id="UP001498238"/>
    </source>
</evidence>
<keyword evidence="1" id="KW-0472">Membrane</keyword>
<dbReference type="Proteomes" id="UP001498238">
    <property type="component" value="Unassembled WGS sequence"/>
</dbReference>
<proteinExistence type="predicted"/>
<accession>A0ABP3CB28</accession>
<evidence type="ECO:0000256" key="1">
    <source>
        <dbReference type="SAM" id="Phobius"/>
    </source>
</evidence>
<protein>
    <submittedName>
        <fullName evidence="2">Uncharacterized protein</fullName>
    </submittedName>
</protein>